<evidence type="ECO:0000313" key="3">
    <source>
        <dbReference type="Proteomes" id="UP000503129"/>
    </source>
</evidence>
<protein>
    <recommendedName>
        <fullName evidence="1">Nif11 domain-containing protein</fullName>
    </recommendedName>
</protein>
<accession>A0A856MI44</accession>
<dbReference type="Proteomes" id="UP000503129">
    <property type="component" value="Chromosome"/>
</dbReference>
<evidence type="ECO:0000259" key="1">
    <source>
        <dbReference type="Pfam" id="PF07862"/>
    </source>
</evidence>
<sequence>MSLDQVNAFYEVLMSDQAIYEQYHQKCCVKGLFGIWDWDKTKIVHFASTLGYTFTEHDLDEAWFGGDPGISESSLNLSEYQRYMV</sequence>
<dbReference type="EMBL" id="CP030118">
    <property type="protein sequence ID" value="QDL10338.1"/>
    <property type="molecule type" value="Genomic_DNA"/>
</dbReference>
<keyword evidence="3" id="KW-1185">Reference proteome</keyword>
<dbReference type="InterPro" id="IPR012903">
    <property type="entry name" value="Nif11"/>
</dbReference>
<organism evidence="2 3">
    <name type="scientific">Brasilonema sennae CENA114</name>
    <dbReference type="NCBI Taxonomy" id="415709"/>
    <lineage>
        <taxon>Bacteria</taxon>
        <taxon>Bacillati</taxon>
        <taxon>Cyanobacteriota</taxon>
        <taxon>Cyanophyceae</taxon>
        <taxon>Nostocales</taxon>
        <taxon>Scytonemataceae</taxon>
        <taxon>Brasilonema</taxon>
        <taxon>Bromeliae group (in: Brasilonema)</taxon>
    </lineage>
</organism>
<dbReference type="RefSeq" id="WP_171977178.1">
    <property type="nucleotide sequence ID" value="NZ_CAWOXK010000001.1"/>
</dbReference>
<name>A0A856MI44_9CYAN</name>
<dbReference type="KEGG" id="bsen:DP114_22740"/>
<proteinExistence type="predicted"/>
<dbReference type="AlphaFoldDB" id="A0A856MI44"/>
<evidence type="ECO:0000313" key="2">
    <source>
        <dbReference type="EMBL" id="QDL10338.1"/>
    </source>
</evidence>
<feature type="domain" description="Nif11" evidence="1">
    <location>
        <begin position="1"/>
        <end position="59"/>
    </location>
</feature>
<gene>
    <name evidence="2" type="ORF">DP114_22740</name>
</gene>
<dbReference type="Pfam" id="PF07862">
    <property type="entry name" value="Nif11"/>
    <property type="match status" value="1"/>
</dbReference>
<reference evidence="2 3" key="1">
    <citation type="submission" date="2018-06" db="EMBL/GenBank/DDBJ databases">
        <title>Comparative genomics of Brasilonema spp. strains.</title>
        <authorList>
            <person name="Alvarenga D.O."/>
            <person name="Fiore M.F."/>
            <person name="Varani A.M."/>
        </authorList>
    </citation>
    <scope>NUCLEOTIDE SEQUENCE [LARGE SCALE GENOMIC DNA]</scope>
    <source>
        <strain evidence="2 3">CENA114</strain>
    </source>
</reference>